<name>A0AAV2CLD0_9ROSI</name>
<feature type="region of interest" description="Disordered" evidence="1">
    <location>
        <begin position="33"/>
        <end position="84"/>
    </location>
</feature>
<feature type="compositionally biased region" description="Acidic residues" evidence="1">
    <location>
        <begin position="67"/>
        <end position="84"/>
    </location>
</feature>
<keyword evidence="3" id="KW-1185">Reference proteome</keyword>
<proteinExistence type="predicted"/>
<evidence type="ECO:0000313" key="2">
    <source>
        <dbReference type="EMBL" id="CAL1357372.1"/>
    </source>
</evidence>
<accession>A0AAV2CLD0</accession>
<sequence>MALSCTAVRALGQECTAKSDRYTAVRLGSARPCRPARAEARRARPCAPARAAGAASTDGDDGTAGAADDDAFMTDIDLDDLGDE</sequence>
<gene>
    <name evidence="2" type="ORF">LTRI10_LOCUS5007</name>
</gene>
<dbReference type="Proteomes" id="UP001497516">
    <property type="component" value="Chromosome 1"/>
</dbReference>
<evidence type="ECO:0000313" key="3">
    <source>
        <dbReference type="Proteomes" id="UP001497516"/>
    </source>
</evidence>
<dbReference type="EMBL" id="OZ034813">
    <property type="protein sequence ID" value="CAL1357372.1"/>
    <property type="molecule type" value="Genomic_DNA"/>
</dbReference>
<reference evidence="2 3" key="1">
    <citation type="submission" date="2024-04" db="EMBL/GenBank/DDBJ databases">
        <authorList>
            <person name="Fracassetti M."/>
        </authorList>
    </citation>
    <scope>NUCLEOTIDE SEQUENCE [LARGE SCALE GENOMIC DNA]</scope>
</reference>
<dbReference type="AlphaFoldDB" id="A0AAV2CLD0"/>
<organism evidence="2 3">
    <name type="scientific">Linum trigynum</name>
    <dbReference type="NCBI Taxonomy" id="586398"/>
    <lineage>
        <taxon>Eukaryota</taxon>
        <taxon>Viridiplantae</taxon>
        <taxon>Streptophyta</taxon>
        <taxon>Embryophyta</taxon>
        <taxon>Tracheophyta</taxon>
        <taxon>Spermatophyta</taxon>
        <taxon>Magnoliopsida</taxon>
        <taxon>eudicotyledons</taxon>
        <taxon>Gunneridae</taxon>
        <taxon>Pentapetalae</taxon>
        <taxon>rosids</taxon>
        <taxon>fabids</taxon>
        <taxon>Malpighiales</taxon>
        <taxon>Linaceae</taxon>
        <taxon>Linum</taxon>
    </lineage>
</organism>
<protein>
    <submittedName>
        <fullName evidence="2">Uncharacterized protein</fullName>
    </submittedName>
</protein>
<evidence type="ECO:0000256" key="1">
    <source>
        <dbReference type="SAM" id="MobiDB-lite"/>
    </source>
</evidence>
<feature type="compositionally biased region" description="Low complexity" evidence="1">
    <location>
        <begin position="45"/>
        <end position="57"/>
    </location>
</feature>